<dbReference type="RefSeq" id="WP_183984735.1">
    <property type="nucleotide sequence ID" value="NZ_JACHHG010000002.1"/>
</dbReference>
<keyword evidence="8 10" id="KW-0119">Carbohydrate metabolism</keyword>
<feature type="active site" evidence="10">
    <location>
        <position position="279"/>
    </location>
</feature>
<evidence type="ECO:0000256" key="3">
    <source>
        <dbReference type="ARBA" id="ARBA00022695"/>
    </source>
</evidence>
<keyword evidence="3 10" id="KW-0548">Nucleotidyltransferase</keyword>
<evidence type="ECO:0000313" key="14">
    <source>
        <dbReference type="Proteomes" id="UP000569951"/>
    </source>
</evidence>
<comment type="pathway">
    <text evidence="10">Nucleotide-sugar biosynthesis; ADP-L-glycero-beta-D-manno-heptose biosynthesis; ADP-L-glycero-beta-D-manno-heptose from D-glycero-beta-D-manno-heptose 7-phosphate: step 3/4.</text>
</comment>
<feature type="binding site" evidence="10">
    <location>
        <begin position="204"/>
        <end position="207"/>
    </location>
    <ligand>
        <name>ATP</name>
        <dbReference type="ChEBI" id="CHEBI:30616"/>
    </ligand>
</feature>
<keyword evidence="4 10" id="KW-0547">Nucleotide-binding</keyword>
<feature type="region of interest" description="Cytidylyltransferase" evidence="10">
    <location>
        <begin position="355"/>
        <end position="494"/>
    </location>
</feature>
<dbReference type="InterPro" id="IPR029056">
    <property type="entry name" value="Ribokinase-like"/>
</dbReference>
<dbReference type="EC" id="2.7.7.70" evidence="10"/>
<organism evidence="13 14">
    <name type="scientific">Deinobacterium chartae</name>
    <dbReference type="NCBI Taxonomy" id="521158"/>
    <lineage>
        <taxon>Bacteria</taxon>
        <taxon>Thermotogati</taxon>
        <taxon>Deinococcota</taxon>
        <taxon>Deinococci</taxon>
        <taxon>Deinococcales</taxon>
        <taxon>Deinococcaceae</taxon>
        <taxon>Deinobacterium</taxon>
    </lineage>
</organism>
<keyword evidence="5 10" id="KW-0418">Kinase</keyword>
<evidence type="ECO:0000313" key="13">
    <source>
        <dbReference type="EMBL" id="MBB6097394.1"/>
    </source>
</evidence>
<dbReference type="EC" id="2.7.1.167" evidence="10"/>
<evidence type="ECO:0000259" key="11">
    <source>
        <dbReference type="Pfam" id="PF00294"/>
    </source>
</evidence>
<sequence length="494" mass="53488">MNRTLHELVDAFRHLRVLVIGEAMLDSYLSGEVGRLCREAPVPIVDVQGRHDVPGGAANTAMNVHALGARVDFLSVVGTDLEADLLRQALEAGGVDSRGLIAASGRRTLLKQRVTAGGQILLRLDQGSTEALEVRAERELIEALEIAFIHADVVIVSDYGYGVLTDRVIATLRELQARHPRVLVADARRLERYREVGVTAVKPNYPEACALLGQEACVDDEARLEQMRRQGPEVLRRTGARMAAVTLDVAGGWVFERGQPPYRTYTHPAPNSAATGAGDTFVSALALALGVGAHAHQAADLASAAARVVVGRAGTTACRADELRGHIGAERKLQDVPTLCARLAYLRSQGRRVVFTNGCFDLLHRGHITYLNQAKALGDVLVVGLNSDDSIRRLKGPQRPINTLEDRAEVLAGLSCVDHIVAFDEDTPARLIEQIRPEVYVKGGDYTLQTLPEAPLVLRLGGEVRLLPYLEDRSTSGIIERVRQAYGGSGYAAR</sequence>
<comment type="pathway">
    <text evidence="1">Bacterial outer membrane biogenesis; LPS core biosynthesis.</text>
</comment>
<evidence type="ECO:0000256" key="9">
    <source>
        <dbReference type="ARBA" id="ARBA00047428"/>
    </source>
</evidence>
<dbReference type="PROSITE" id="PS00583">
    <property type="entry name" value="PFKB_KINASES_1"/>
    <property type="match status" value="1"/>
</dbReference>
<evidence type="ECO:0000256" key="1">
    <source>
        <dbReference type="ARBA" id="ARBA00004713"/>
    </source>
</evidence>
<comment type="catalytic activity">
    <reaction evidence="9 10">
        <text>D-glycero-beta-D-manno-heptose 1-phosphate + ATP + H(+) = ADP-D-glycero-beta-D-manno-heptose + diphosphate</text>
        <dbReference type="Rhea" id="RHEA:27465"/>
        <dbReference type="ChEBI" id="CHEBI:15378"/>
        <dbReference type="ChEBI" id="CHEBI:30616"/>
        <dbReference type="ChEBI" id="CHEBI:33019"/>
        <dbReference type="ChEBI" id="CHEBI:59967"/>
        <dbReference type="ChEBI" id="CHEBI:61593"/>
        <dbReference type="EC" id="2.7.7.70"/>
    </reaction>
</comment>
<comment type="subunit">
    <text evidence="10">Homodimer.</text>
</comment>
<proteinExistence type="inferred from homology"/>
<comment type="function">
    <text evidence="10">Catalyzes the phosphorylation of D-glycero-D-manno-heptose 7-phosphate at the C-1 position to selectively form D-glycero-beta-D-manno-heptose-1,7-bisphosphate.</text>
</comment>
<protein>
    <recommendedName>
        <fullName evidence="10">Bifunctional protein HldE</fullName>
    </recommendedName>
    <domain>
        <recommendedName>
            <fullName evidence="10">D-beta-D-heptose 7-phosphate kinase</fullName>
            <ecNumber evidence="10">2.7.1.167</ecNumber>
        </recommendedName>
        <alternativeName>
            <fullName evidence="10">D-beta-D-heptose 7-phosphotransferase</fullName>
        </alternativeName>
        <alternativeName>
            <fullName evidence="10">D-glycero-beta-D-manno-heptose-7-phosphate kinase</fullName>
        </alternativeName>
    </domain>
    <domain>
        <recommendedName>
            <fullName evidence="10">D-beta-D-heptose 1-phosphate adenylyltransferase</fullName>
            <ecNumber evidence="10">2.7.7.70</ecNumber>
        </recommendedName>
        <alternativeName>
            <fullName evidence="10">D-glycero-beta-D-manno-heptose 1-phosphate adenylyltransferase</fullName>
        </alternativeName>
    </domain>
</protein>
<dbReference type="NCBIfam" id="TIGR00125">
    <property type="entry name" value="cyt_tran_rel"/>
    <property type="match status" value="1"/>
</dbReference>
<dbReference type="InterPro" id="IPR002173">
    <property type="entry name" value="Carboh/pur_kinase_PfkB_CS"/>
</dbReference>
<dbReference type="SUPFAM" id="SSF53613">
    <property type="entry name" value="Ribokinase-like"/>
    <property type="match status" value="1"/>
</dbReference>
<dbReference type="InterPro" id="IPR004821">
    <property type="entry name" value="Cyt_trans-like"/>
</dbReference>
<dbReference type="InterPro" id="IPR011611">
    <property type="entry name" value="PfkB_dom"/>
</dbReference>
<dbReference type="GO" id="GO:0005829">
    <property type="term" value="C:cytosol"/>
    <property type="evidence" value="ECO:0007669"/>
    <property type="project" value="TreeGrafter"/>
</dbReference>
<evidence type="ECO:0000256" key="8">
    <source>
        <dbReference type="ARBA" id="ARBA00023277"/>
    </source>
</evidence>
<dbReference type="Pfam" id="PF01467">
    <property type="entry name" value="CTP_transf_like"/>
    <property type="match status" value="1"/>
</dbReference>
<keyword evidence="14" id="KW-1185">Reference proteome</keyword>
<accession>A0A841HXL7</accession>
<dbReference type="GO" id="GO:0005524">
    <property type="term" value="F:ATP binding"/>
    <property type="evidence" value="ECO:0007669"/>
    <property type="project" value="UniProtKB-UniRule"/>
</dbReference>
<feature type="region of interest" description="Ribokinase" evidence="10">
    <location>
        <begin position="1"/>
        <end position="330"/>
    </location>
</feature>
<feature type="domain" description="Cytidyltransferase-like" evidence="12">
    <location>
        <begin position="355"/>
        <end position="465"/>
    </location>
</feature>
<dbReference type="GO" id="GO:0033785">
    <property type="term" value="F:heptose 7-phosphate kinase activity"/>
    <property type="evidence" value="ECO:0007669"/>
    <property type="project" value="UniProtKB-UniRule"/>
</dbReference>
<dbReference type="UniPathway" id="UPA00356">
    <property type="reaction ID" value="UER00437"/>
</dbReference>
<dbReference type="PANTHER" id="PTHR46969:SF1">
    <property type="entry name" value="BIFUNCTIONAL PROTEIN HLDE"/>
    <property type="match status" value="1"/>
</dbReference>
<evidence type="ECO:0000256" key="10">
    <source>
        <dbReference type="HAMAP-Rule" id="MF_01603"/>
    </source>
</evidence>
<keyword evidence="2 10" id="KW-0808">Transferase</keyword>
<gene>
    <name evidence="10" type="primary">hldE</name>
    <name evidence="13" type="ORF">HNR42_000808</name>
</gene>
<keyword evidence="7 10" id="KW-0511">Multifunctional enzyme</keyword>
<dbReference type="AlphaFoldDB" id="A0A841HXL7"/>
<evidence type="ECO:0000256" key="6">
    <source>
        <dbReference type="ARBA" id="ARBA00022840"/>
    </source>
</evidence>
<dbReference type="Gene3D" id="3.40.1190.20">
    <property type="match status" value="1"/>
</dbReference>
<comment type="function">
    <text evidence="10">Catalyzes the ADP transfer from ATP to D-glycero-beta-D-manno-heptose 1-phosphate, yielding ADP-D-glycero-beta-D-manno-heptose.</text>
</comment>
<comment type="similarity">
    <text evidence="10">In the N-terminal section; belongs to the carbohydrate kinase PfkB family.</text>
</comment>
<dbReference type="UniPathway" id="UPA00958"/>
<evidence type="ECO:0000259" key="12">
    <source>
        <dbReference type="Pfam" id="PF01467"/>
    </source>
</evidence>
<comment type="pathway">
    <text evidence="10">Nucleotide-sugar biosynthesis; ADP-L-glycero-beta-D-manno-heptose biosynthesis; ADP-L-glycero-beta-D-manno-heptose from D-glycero-beta-D-manno-heptose 7-phosphate: step 1/4.</text>
</comment>
<evidence type="ECO:0000256" key="5">
    <source>
        <dbReference type="ARBA" id="ARBA00022777"/>
    </source>
</evidence>
<dbReference type="Gene3D" id="3.40.50.620">
    <property type="entry name" value="HUPs"/>
    <property type="match status" value="1"/>
</dbReference>
<evidence type="ECO:0000256" key="2">
    <source>
        <dbReference type="ARBA" id="ARBA00022679"/>
    </source>
</evidence>
<comment type="catalytic activity">
    <reaction evidence="10">
        <text>D-glycero-beta-D-manno-heptose 7-phosphate + ATP = D-glycero-beta-D-manno-heptose 1,7-bisphosphate + ADP + H(+)</text>
        <dbReference type="Rhea" id="RHEA:27473"/>
        <dbReference type="ChEBI" id="CHEBI:15378"/>
        <dbReference type="ChEBI" id="CHEBI:30616"/>
        <dbReference type="ChEBI" id="CHEBI:60204"/>
        <dbReference type="ChEBI" id="CHEBI:60208"/>
        <dbReference type="ChEBI" id="CHEBI:456216"/>
        <dbReference type="EC" id="2.7.1.167"/>
    </reaction>
</comment>
<keyword evidence="6 10" id="KW-0067">ATP-binding</keyword>
<name>A0A841HXL7_9DEIO</name>
<dbReference type="NCBIfam" id="TIGR02199">
    <property type="entry name" value="rfaE_dom_II"/>
    <property type="match status" value="1"/>
</dbReference>
<dbReference type="InterPro" id="IPR014729">
    <property type="entry name" value="Rossmann-like_a/b/a_fold"/>
</dbReference>
<dbReference type="GO" id="GO:0097171">
    <property type="term" value="P:ADP-L-glycero-beta-D-manno-heptose biosynthetic process"/>
    <property type="evidence" value="ECO:0007669"/>
    <property type="project" value="UniProtKB-UniPathway"/>
</dbReference>
<dbReference type="HAMAP" id="MF_01603">
    <property type="entry name" value="HldE"/>
    <property type="match status" value="1"/>
</dbReference>
<evidence type="ECO:0000256" key="7">
    <source>
        <dbReference type="ARBA" id="ARBA00023268"/>
    </source>
</evidence>
<comment type="caution">
    <text evidence="13">The sequence shown here is derived from an EMBL/GenBank/DDBJ whole genome shotgun (WGS) entry which is preliminary data.</text>
</comment>
<comment type="similarity">
    <text evidence="10">In the C-terminal section; belongs to the cytidylyltransferase family.</text>
</comment>
<dbReference type="GO" id="GO:0009244">
    <property type="term" value="P:lipopolysaccharide core region biosynthetic process"/>
    <property type="evidence" value="ECO:0007669"/>
    <property type="project" value="UniProtKB-UniPathway"/>
</dbReference>
<dbReference type="InterPro" id="IPR023030">
    <property type="entry name" value="Bifunc_HldE"/>
</dbReference>
<dbReference type="Pfam" id="PF00294">
    <property type="entry name" value="PfkB"/>
    <property type="match status" value="1"/>
</dbReference>
<dbReference type="GO" id="GO:0016773">
    <property type="term" value="F:phosphotransferase activity, alcohol group as acceptor"/>
    <property type="evidence" value="ECO:0007669"/>
    <property type="project" value="InterPro"/>
</dbReference>
<dbReference type="Proteomes" id="UP000569951">
    <property type="component" value="Unassembled WGS sequence"/>
</dbReference>
<dbReference type="SUPFAM" id="SSF52374">
    <property type="entry name" value="Nucleotidylyl transferase"/>
    <property type="match status" value="1"/>
</dbReference>
<feature type="domain" description="Carbohydrate kinase PfkB" evidence="11">
    <location>
        <begin position="16"/>
        <end position="318"/>
    </location>
</feature>
<reference evidence="13 14" key="1">
    <citation type="submission" date="2020-08" db="EMBL/GenBank/DDBJ databases">
        <title>Genomic Encyclopedia of Type Strains, Phase IV (KMG-IV): sequencing the most valuable type-strain genomes for metagenomic binning, comparative biology and taxonomic classification.</title>
        <authorList>
            <person name="Goeker M."/>
        </authorList>
    </citation>
    <scope>NUCLEOTIDE SEQUENCE [LARGE SCALE GENOMIC DNA]</scope>
    <source>
        <strain evidence="13 14">DSM 21458</strain>
    </source>
</reference>
<dbReference type="GO" id="GO:0033786">
    <property type="term" value="F:heptose-1-phosphate adenylyltransferase activity"/>
    <property type="evidence" value="ECO:0007669"/>
    <property type="project" value="UniProtKB-UniRule"/>
</dbReference>
<dbReference type="InterPro" id="IPR011914">
    <property type="entry name" value="RfaE_dom_II"/>
</dbReference>
<evidence type="ECO:0000256" key="4">
    <source>
        <dbReference type="ARBA" id="ARBA00022741"/>
    </source>
</evidence>
<dbReference type="PANTHER" id="PTHR46969">
    <property type="entry name" value="BIFUNCTIONAL PROTEIN HLDE"/>
    <property type="match status" value="1"/>
</dbReference>
<dbReference type="EMBL" id="JACHHG010000002">
    <property type="protein sequence ID" value="MBB6097394.1"/>
    <property type="molecule type" value="Genomic_DNA"/>
</dbReference>